<dbReference type="KEGG" id="sinb:SIDU_02170"/>
<dbReference type="AlphaFoldDB" id="A0A1L5BKN1"/>
<organism evidence="1 2">
    <name type="scientific">Sphingobium indicum (strain DSM 16412 / CCM 7286 / MTCC 6364 / B90A)</name>
    <dbReference type="NCBI Taxonomy" id="861109"/>
    <lineage>
        <taxon>Bacteria</taxon>
        <taxon>Pseudomonadati</taxon>
        <taxon>Pseudomonadota</taxon>
        <taxon>Alphaproteobacteria</taxon>
        <taxon>Sphingomonadales</taxon>
        <taxon>Sphingomonadaceae</taxon>
        <taxon>Sphingobium</taxon>
    </lineage>
</organism>
<protein>
    <submittedName>
        <fullName evidence="1">Uncharacterized protein</fullName>
    </submittedName>
</protein>
<reference evidence="1 2" key="1">
    <citation type="journal article" date="2012" name="J. Bacteriol.">
        <title>Genome sequence of Sphingobium indicum B90A, a hexachlorocyclohexane-degrading bacterium.</title>
        <authorList>
            <person name="Anand S."/>
            <person name="Sangwan N."/>
            <person name="Lata P."/>
            <person name="Kaur J."/>
            <person name="Dua A."/>
            <person name="Singh A.K."/>
            <person name="Verma M."/>
            <person name="Kaur J."/>
            <person name="Khurana J.P."/>
            <person name="Khurana P."/>
            <person name="Mathur S."/>
            <person name="Lal R."/>
        </authorList>
    </citation>
    <scope>NUCLEOTIDE SEQUENCE [LARGE SCALE GENOMIC DNA]</scope>
    <source>
        <strain evidence="2">DSM 16412 / CCM 7286 / MTCC 6364 / B90A</strain>
    </source>
</reference>
<proteinExistence type="predicted"/>
<name>A0A1L5BKN1_SPHIB</name>
<dbReference type="EMBL" id="CP013070">
    <property type="protein sequence ID" value="APL93424.1"/>
    <property type="molecule type" value="Genomic_DNA"/>
</dbReference>
<dbReference type="Proteomes" id="UP000004550">
    <property type="component" value="Chromosome"/>
</dbReference>
<gene>
    <name evidence="1" type="ORF">SIDU_02170</name>
</gene>
<sequence length="65" mass="6591">MRNLIGTAVGAAIDRRDGDSGVKGAIIGYVASGALKTAAKLGLLAAIAAGAYRLVRKSDKPQSTY</sequence>
<evidence type="ECO:0000313" key="1">
    <source>
        <dbReference type="EMBL" id="APL93424.1"/>
    </source>
</evidence>
<evidence type="ECO:0000313" key="2">
    <source>
        <dbReference type="Proteomes" id="UP000004550"/>
    </source>
</evidence>
<dbReference type="RefSeq" id="WP_007683899.1">
    <property type="nucleotide sequence ID" value="NZ_CP013070.1"/>
</dbReference>
<accession>A0A1L5BKN1</accession>